<dbReference type="Proteomes" id="UP001234989">
    <property type="component" value="Chromosome 10"/>
</dbReference>
<evidence type="ECO:0000313" key="1">
    <source>
        <dbReference type="EMBL" id="WMV51092.1"/>
    </source>
</evidence>
<gene>
    <name evidence="1" type="ORF">MTR67_044477</name>
</gene>
<protein>
    <submittedName>
        <fullName evidence="1">Uncharacterized protein</fullName>
    </submittedName>
</protein>
<dbReference type="AlphaFoldDB" id="A0AAF0ZSY6"/>
<sequence>MSHQNVNSLLSCFSSAAFFPKSFALSSVNKDGGSLSFVADDSSSNFFPDIRSSQGHSIGCISFGFFGKRPMLQFLSSLCSLKAATLRLCFFPCKWSFKPS</sequence>
<evidence type="ECO:0000313" key="2">
    <source>
        <dbReference type="Proteomes" id="UP001234989"/>
    </source>
</evidence>
<name>A0AAF0ZSY6_SOLVR</name>
<organism evidence="1 2">
    <name type="scientific">Solanum verrucosum</name>
    <dbReference type="NCBI Taxonomy" id="315347"/>
    <lineage>
        <taxon>Eukaryota</taxon>
        <taxon>Viridiplantae</taxon>
        <taxon>Streptophyta</taxon>
        <taxon>Embryophyta</taxon>
        <taxon>Tracheophyta</taxon>
        <taxon>Spermatophyta</taxon>
        <taxon>Magnoliopsida</taxon>
        <taxon>eudicotyledons</taxon>
        <taxon>Gunneridae</taxon>
        <taxon>Pentapetalae</taxon>
        <taxon>asterids</taxon>
        <taxon>lamiids</taxon>
        <taxon>Solanales</taxon>
        <taxon>Solanaceae</taxon>
        <taxon>Solanoideae</taxon>
        <taxon>Solaneae</taxon>
        <taxon>Solanum</taxon>
    </lineage>
</organism>
<proteinExistence type="predicted"/>
<accession>A0AAF0ZSY6</accession>
<reference evidence="1" key="1">
    <citation type="submission" date="2023-08" db="EMBL/GenBank/DDBJ databases">
        <title>A de novo genome assembly of Solanum verrucosum Schlechtendal, a Mexican diploid species geographically isolated from the other diploid A-genome species in potato relatives.</title>
        <authorList>
            <person name="Hosaka K."/>
        </authorList>
    </citation>
    <scope>NUCLEOTIDE SEQUENCE</scope>
    <source>
        <tissue evidence="1">Young leaves</tissue>
    </source>
</reference>
<keyword evidence="2" id="KW-1185">Reference proteome</keyword>
<dbReference type="EMBL" id="CP133621">
    <property type="protein sequence ID" value="WMV51092.1"/>
    <property type="molecule type" value="Genomic_DNA"/>
</dbReference>